<gene>
    <name evidence="4" type="ORF">OP10G_0035</name>
</gene>
<sequence>MRVAVLPFNAAEGTKPAYGRQFAAFAAEQLRAHAQADINPVSYLSQIQDEDGTTRMAFVNIADELLPYEQLKDLFEQAEVDLVMDGMLSQTGETFEMTVRFHQKDNETAIDQETISFQESDIFNQLHRLVKRLADHAEIGLPEMLAGETMEFGTENPQAFLDFLEGYDSLNYIQQANGLVAHEFSPEGAYTALLSAIEKDPKFEGPYAVLVQITRACAHFRIGTFEAAEAALNRAIQIAPDQVGAYFALGELHQSVGSLNKASEFLEKAVQKEPNDPGLINRLGAIQMQLGMPVNAERNFRKAMDLEDDEKPSADFLAMVLQQQGREHEIPGVWKGIVEKNPQNGLAQAKYAISLIQAGREAEGEAVFERALETVDDSTAIKRFYAPVLAQRGEHDRAMDFYEDVLDVAPTEIPVLIEYSQTLEAAGREFEVPAVLKTILGANPDANTRAQALARLIELEQPKRAENVDQARQKMEDGDFNGALAQLKPMRNWLADYWKLWALLSSCHNRLEQFPEAEEAARRLLEIYPGCEPAFGELREALNGQGKDEEAYQIMRFAAANNPGSLPIHINLALAAKRFGQEEEARGLARQIREAVGPNPELDLVLSEIER</sequence>
<keyword evidence="5" id="KW-1185">Reference proteome</keyword>
<dbReference type="eggNOG" id="COG0457">
    <property type="taxonomic scope" value="Bacteria"/>
</dbReference>
<evidence type="ECO:0000256" key="1">
    <source>
        <dbReference type="ARBA" id="ARBA00022737"/>
    </source>
</evidence>
<dbReference type="Pfam" id="PF14559">
    <property type="entry name" value="TPR_19"/>
    <property type="match status" value="1"/>
</dbReference>
<dbReference type="SUPFAM" id="SSF48452">
    <property type="entry name" value="TPR-like"/>
    <property type="match status" value="2"/>
</dbReference>
<dbReference type="InterPro" id="IPR019734">
    <property type="entry name" value="TPR_rpt"/>
</dbReference>
<accession>A0A068NIG5</accession>
<dbReference type="SMART" id="SM00028">
    <property type="entry name" value="TPR"/>
    <property type="match status" value="5"/>
</dbReference>
<dbReference type="PROSITE" id="PS50005">
    <property type="entry name" value="TPR"/>
    <property type="match status" value="1"/>
</dbReference>
<dbReference type="InterPro" id="IPR051012">
    <property type="entry name" value="CellSynth/LPSAsmb/PSIAsmb"/>
</dbReference>
<dbReference type="Gene3D" id="1.25.40.10">
    <property type="entry name" value="Tetratricopeptide repeat domain"/>
    <property type="match status" value="2"/>
</dbReference>
<keyword evidence="2 3" id="KW-0802">TPR repeat</keyword>
<proteinExistence type="predicted"/>
<dbReference type="PANTHER" id="PTHR45586">
    <property type="entry name" value="TPR REPEAT-CONTAINING PROTEIN PA4667"/>
    <property type="match status" value="1"/>
</dbReference>
<evidence type="ECO:0000313" key="4">
    <source>
        <dbReference type="EMBL" id="AIE83403.1"/>
    </source>
</evidence>
<dbReference type="AlphaFoldDB" id="A0A068NIG5"/>
<evidence type="ECO:0000256" key="2">
    <source>
        <dbReference type="ARBA" id="ARBA00022803"/>
    </source>
</evidence>
<dbReference type="Proteomes" id="UP000027982">
    <property type="component" value="Chromosome"/>
</dbReference>
<organism evidence="4 5">
    <name type="scientific">Fimbriimonas ginsengisoli Gsoil 348</name>
    <dbReference type="NCBI Taxonomy" id="661478"/>
    <lineage>
        <taxon>Bacteria</taxon>
        <taxon>Bacillati</taxon>
        <taxon>Armatimonadota</taxon>
        <taxon>Fimbriimonadia</taxon>
        <taxon>Fimbriimonadales</taxon>
        <taxon>Fimbriimonadaceae</taxon>
        <taxon>Fimbriimonas</taxon>
    </lineage>
</organism>
<name>A0A068NIG5_FIMGI</name>
<dbReference type="OrthoDB" id="9772980at2"/>
<evidence type="ECO:0008006" key="6">
    <source>
        <dbReference type="Google" id="ProtNLM"/>
    </source>
</evidence>
<dbReference type="EMBL" id="CP007139">
    <property type="protein sequence ID" value="AIE83403.1"/>
    <property type="molecule type" value="Genomic_DNA"/>
</dbReference>
<dbReference type="InterPro" id="IPR011990">
    <property type="entry name" value="TPR-like_helical_dom_sf"/>
</dbReference>
<keyword evidence="1" id="KW-0677">Repeat</keyword>
<evidence type="ECO:0000313" key="5">
    <source>
        <dbReference type="Proteomes" id="UP000027982"/>
    </source>
</evidence>
<protein>
    <recommendedName>
        <fullName evidence="6">Tetratricopeptide repeat protein</fullName>
    </recommendedName>
</protein>
<dbReference type="RefSeq" id="WP_025227916.1">
    <property type="nucleotide sequence ID" value="NZ_CP007139.1"/>
</dbReference>
<dbReference type="PANTHER" id="PTHR45586:SF1">
    <property type="entry name" value="LIPOPOLYSACCHARIDE ASSEMBLY PROTEIN B"/>
    <property type="match status" value="1"/>
</dbReference>
<evidence type="ECO:0000256" key="3">
    <source>
        <dbReference type="PROSITE-ProRule" id="PRU00339"/>
    </source>
</evidence>
<dbReference type="KEGG" id="fgi:OP10G_0035"/>
<feature type="repeat" description="TPR" evidence="3">
    <location>
        <begin position="243"/>
        <end position="276"/>
    </location>
</feature>
<dbReference type="STRING" id="661478.OP10G_0035"/>
<dbReference type="HOGENOM" id="CLU_446719_0_0_0"/>
<dbReference type="Pfam" id="PF13432">
    <property type="entry name" value="TPR_16"/>
    <property type="match status" value="1"/>
</dbReference>
<reference evidence="4 5" key="1">
    <citation type="journal article" date="2014" name="PLoS ONE">
        <title>The first complete genome sequence of the class fimbriimonadia in the phylum armatimonadetes.</title>
        <authorList>
            <person name="Hu Z.Y."/>
            <person name="Wang Y.Z."/>
            <person name="Im W.T."/>
            <person name="Wang S.Y."/>
            <person name="Zhao G.P."/>
            <person name="Zheng H.J."/>
            <person name="Quan Z.X."/>
        </authorList>
    </citation>
    <scope>NUCLEOTIDE SEQUENCE [LARGE SCALE GENOMIC DNA]</scope>
    <source>
        <strain evidence="4">Gsoil 348</strain>
    </source>
</reference>